<evidence type="ECO:0000259" key="6">
    <source>
        <dbReference type="Pfam" id="PF08281"/>
    </source>
</evidence>
<dbReference type="InterPro" id="IPR039425">
    <property type="entry name" value="RNA_pol_sigma-70-like"/>
</dbReference>
<dbReference type="GO" id="GO:0003677">
    <property type="term" value="F:DNA binding"/>
    <property type="evidence" value="ECO:0007669"/>
    <property type="project" value="InterPro"/>
</dbReference>
<dbReference type="InterPro" id="IPR013325">
    <property type="entry name" value="RNA_pol_sigma_r2"/>
</dbReference>
<evidence type="ECO:0000259" key="5">
    <source>
        <dbReference type="Pfam" id="PF04542"/>
    </source>
</evidence>
<evidence type="ECO:0000256" key="3">
    <source>
        <dbReference type="ARBA" id="ARBA00023082"/>
    </source>
</evidence>
<dbReference type="Pfam" id="PF04542">
    <property type="entry name" value="Sigma70_r2"/>
    <property type="match status" value="1"/>
</dbReference>
<dbReference type="InterPro" id="IPR014327">
    <property type="entry name" value="RNA_pol_sigma70_bacteroid"/>
</dbReference>
<sequence>MAAYSGYTDGELAALIKGGDGRAYTEIFSRYSRLLISHAYRLLGDRDEANDVVQDVMLTLWQKREELEFKTSLSSYLYTAIRNRIFNRLAHLKHVAKYADEIIRFMENGFSLADDVLREKEFVAVIENEINALPEKMRAVFLLHKREELNYKEIAEKLGISDKTAKQQVYNATKILKSKLTALLILSGII</sequence>
<dbReference type="RefSeq" id="WP_084240008.1">
    <property type="nucleotide sequence ID" value="NZ_FWXT01000002.1"/>
</dbReference>
<feature type="domain" description="RNA polymerase sigma-70 region 2" evidence="5">
    <location>
        <begin position="28"/>
        <end position="91"/>
    </location>
</feature>
<dbReference type="Gene3D" id="1.10.1740.10">
    <property type="match status" value="1"/>
</dbReference>
<protein>
    <submittedName>
        <fullName evidence="7">RNA polymerase sigma-70 factor, ECF subfamily</fullName>
    </submittedName>
</protein>
<dbReference type="GO" id="GO:0006352">
    <property type="term" value="P:DNA-templated transcription initiation"/>
    <property type="evidence" value="ECO:0007669"/>
    <property type="project" value="InterPro"/>
</dbReference>
<dbReference type="SUPFAM" id="SSF88946">
    <property type="entry name" value="Sigma2 domain of RNA polymerase sigma factors"/>
    <property type="match status" value="1"/>
</dbReference>
<comment type="similarity">
    <text evidence="1">Belongs to the sigma-70 factor family. ECF subfamily.</text>
</comment>
<organism evidence="7 8">
    <name type="scientific">Pedobacter africanus</name>
    <dbReference type="NCBI Taxonomy" id="151894"/>
    <lineage>
        <taxon>Bacteria</taxon>
        <taxon>Pseudomonadati</taxon>
        <taxon>Bacteroidota</taxon>
        <taxon>Sphingobacteriia</taxon>
        <taxon>Sphingobacteriales</taxon>
        <taxon>Sphingobacteriaceae</taxon>
        <taxon>Pedobacter</taxon>
    </lineage>
</organism>
<dbReference type="AlphaFoldDB" id="A0A1W2CUR9"/>
<dbReference type="GO" id="GO:0016987">
    <property type="term" value="F:sigma factor activity"/>
    <property type="evidence" value="ECO:0007669"/>
    <property type="project" value="UniProtKB-KW"/>
</dbReference>
<keyword evidence="4" id="KW-0804">Transcription</keyword>
<dbReference type="STRING" id="151894.SAMN04488524_3212"/>
<dbReference type="InterPro" id="IPR036388">
    <property type="entry name" value="WH-like_DNA-bd_sf"/>
</dbReference>
<keyword evidence="8" id="KW-1185">Reference proteome</keyword>
<dbReference type="Pfam" id="PF08281">
    <property type="entry name" value="Sigma70_r4_2"/>
    <property type="match status" value="1"/>
</dbReference>
<dbReference type="InterPro" id="IPR014284">
    <property type="entry name" value="RNA_pol_sigma-70_dom"/>
</dbReference>
<dbReference type="SUPFAM" id="SSF88659">
    <property type="entry name" value="Sigma3 and sigma4 domains of RNA polymerase sigma factors"/>
    <property type="match status" value="1"/>
</dbReference>
<evidence type="ECO:0000256" key="2">
    <source>
        <dbReference type="ARBA" id="ARBA00023015"/>
    </source>
</evidence>
<name>A0A1W2CUR9_9SPHI</name>
<dbReference type="InterPro" id="IPR013324">
    <property type="entry name" value="RNA_pol_sigma_r3/r4-like"/>
</dbReference>
<evidence type="ECO:0000256" key="1">
    <source>
        <dbReference type="ARBA" id="ARBA00010641"/>
    </source>
</evidence>
<gene>
    <name evidence="7" type="ORF">SAMN04488524_3212</name>
</gene>
<evidence type="ECO:0000256" key="4">
    <source>
        <dbReference type="ARBA" id="ARBA00023163"/>
    </source>
</evidence>
<accession>A0A1W2CUR9</accession>
<dbReference type="InterPro" id="IPR013249">
    <property type="entry name" value="RNA_pol_sigma70_r4_t2"/>
</dbReference>
<dbReference type="PANTHER" id="PTHR43133:SF46">
    <property type="entry name" value="RNA POLYMERASE SIGMA-70 FACTOR ECF SUBFAMILY"/>
    <property type="match status" value="1"/>
</dbReference>
<dbReference type="Gene3D" id="1.10.10.10">
    <property type="entry name" value="Winged helix-like DNA-binding domain superfamily/Winged helix DNA-binding domain"/>
    <property type="match status" value="1"/>
</dbReference>
<dbReference type="Proteomes" id="UP000192756">
    <property type="component" value="Unassembled WGS sequence"/>
</dbReference>
<dbReference type="InterPro" id="IPR007627">
    <property type="entry name" value="RNA_pol_sigma70_r2"/>
</dbReference>
<dbReference type="NCBIfam" id="TIGR02985">
    <property type="entry name" value="Sig70_bacteroi1"/>
    <property type="match status" value="1"/>
</dbReference>
<reference evidence="8" key="1">
    <citation type="submission" date="2017-04" db="EMBL/GenBank/DDBJ databases">
        <authorList>
            <person name="Varghese N."/>
            <person name="Submissions S."/>
        </authorList>
    </citation>
    <scope>NUCLEOTIDE SEQUENCE [LARGE SCALE GENOMIC DNA]</scope>
    <source>
        <strain evidence="8">DSM 12126</strain>
    </source>
</reference>
<dbReference type="NCBIfam" id="TIGR02937">
    <property type="entry name" value="sigma70-ECF"/>
    <property type="match status" value="1"/>
</dbReference>
<keyword evidence="2" id="KW-0805">Transcription regulation</keyword>
<proteinExistence type="inferred from homology"/>
<dbReference type="PANTHER" id="PTHR43133">
    <property type="entry name" value="RNA POLYMERASE ECF-TYPE SIGMA FACTO"/>
    <property type="match status" value="1"/>
</dbReference>
<evidence type="ECO:0000313" key="7">
    <source>
        <dbReference type="EMBL" id="SMC88644.1"/>
    </source>
</evidence>
<dbReference type="CDD" id="cd06171">
    <property type="entry name" value="Sigma70_r4"/>
    <property type="match status" value="1"/>
</dbReference>
<feature type="domain" description="RNA polymerase sigma factor 70 region 4 type 2" evidence="6">
    <location>
        <begin position="126"/>
        <end position="173"/>
    </location>
</feature>
<dbReference type="EMBL" id="FWXT01000002">
    <property type="protein sequence ID" value="SMC88644.1"/>
    <property type="molecule type" value="Genomic_DNA"/>
</dbReference>
<evidence type="ECO:0000313" key="8">
    <source>
        <dbReference type="Proteomes" id="UP000192756"/>
    </source>
</evidence>
<dbReference type="OrthoDB" id="659569at2"/>
<keyword evidence="3" id="KW-0731">Sigma factor</keyword>